<dbReference type="CDD" id="cd02966">
    <property type="entry name" value="TlpA_like_family"/>
    <property type="match status" value="1"/>
</dbReference>
<name>A0A428JYC8_9FLAO</name>
<evidence type="ECO:0000313" key="2">
    <source>
        <dbReference type="EMBL" id="RSK39151.1"/>
    </source>
</evidence>
<dbReference type="InterPro" id="IPR050553">
    <property type="entry name" value="Thioredoxin_ResA/DsbE_sf"/>
</dbReference>
<feature type="domain" description="Thioredoxin" evidence="1">
    <location>
        <begin position="22"/>
        <end position="174"/>
    </location>
</feature>
<protein>
    <submittedName>
        <fullName evidence="2">Redoxin domain-containing protein</fullName>
    </submittedName>
</protein>
<accession>A0A428JYC8</accession>
<comment type="caution">
    <text evidence="2">The sequence shown here is derived from an EMBL/GenBank/DDBJ whole genome shotgun (WGS) entry which is preliminary data.</text>
</comment>
<dbReference type="PROSITE" id="PS51352">
    <property type="entry name" value="THIOREDOXIN_2"/>
    <property type="match status" value="1"/>
</dbReference>
<proteinExistence type="predicted"/>
<dbReference type="PROSITE" id="PS51257">
    <property type="entry name" value="PROKAR_LIPOPROTEIN"/>
    <property type="match status" value="1"/>
</dbReference>
<keyword evidence="3" id="KW-1185">Reference proteome</keyword>
<dbReference type="PANTHER" id="PTHR42852:SF13">
    <property type="entry name" value="PROTEIN DIPZ"/>
    <property type="match status" value="1"/>
</dbReference>
<dbReference type="RefSeq" id="WP_125468125.1">
    <property type="nucleotide sequence ID" value="NZ_RWBG01000004.1"/>
</dbReference>
<reference evidence="2 3" key="1">
    <citation type="submission" date="2018-12" db="EMBL/GenBank/DDBJ databases">
        <title>Mangrovimonas spongiae sp. nov., a novel member of the genus Mangrovimonas isolated from marine sponge.</title>
        <authorList>
            <person name="Zhuang L."/>
            <person name="Luo L."/>
        </authorList>
    </citation>
    <scope>NUCLEOTIDE SEQUENCE [LARGE SCALE GENOMIC DNA]</scope>
    <source>
        <strain evidence="2 3">HN-E26</strain>
    </source>
</reference>
<dbReference type="GO" id="GO:0016491">
    <property type="term" value="F:oxidoreductase activity"/>
    <property type="evidence" value="ECO:0007669"/>
    <property type="project" value="InterPro"/>
</dbReference>
<dbReference type="InterPro" id="IPR000866">
    <property type="entry name" value="AhpC/TSA"/>
</dbReference>
<dbReference type="Proteomes" id="UP000270620">
    <property type="component" value="Unassembled WGS sequence"/>
</dbReference>
<dbReference type="EMBL" id="RWBG01000004">
    <property type="protein sequence ID" value="RSK39151.1"/>
    <property type="molecule type" value="Genomic_DNA"/>
</dbReference>
<dbReference type="OrthoDB" id="9815205at2"/>
<organism evidence="2 3">
    <name type="scientific">Mangrovimonas spongiae</name>
    <dbReference type="NCBI Taxonomy" id="2494697"/>
    <lineage>
        <taxon>Bacteria</taxon>
        <taxon>Pseudomonadati</taxon>
        <taxon>Bacteroidota</taxon>
        <taxon>Flavobacteriia</taxon>
        <taxon>Flavobacteriales</taxon>
        <taxon>Flavobacteriaceae</taxon>
        <taxon>Mangrovimonas</taxon>
    </lineage>
</organism>
<dbReference type="Pfam" id="PF00578">
    <property type="entry name" value="AhpC-TSA"/>
    <property type="match status" value="1"/>
</dbReference>
<dbReference type="AlphaFoldDB" id="A0A428JYC8"/>
<dbReference type="GO" id="GO:0016209">
    <property type="term" value="F:antioxidant activity"/>
    <property type="evidence" value="ECO:0007669"/>
    <property type="project" value="InterPro"/>
</dbReference>
<gene>
    <name evidence="2" type="ORF">EJA19_09415</name>
</gene>
<dbReference type="Gene3D" id="3.40.30.10">
    <property type="entry name" value="Glutaredoxin"/>
    <property type="match status" value="1"/>
</dbReference>
<sequence>MKRIALVIATIVLVACKEKKTTSIVQKEGVETSEAIELEVYDFRGLEKMLSTQSDTTYVVNFWATWCKPCVKELPYFEQLRSNYKEKNVELLLVSLDFPAKYESKLKPFIKEHNLQSNVVALDDPDMNTWIPKVDENWSGAIPATLIFNKTERKFFEKSFTYNELETELKPFLN</sequence>
<dbReference type="InterPro" id="IPR036249">
    <property type="entry name" value="Thioredoxin-like_sf"/>
</dbReference>
<dbReference type="InterPro" id="IPR013766">
    <property type="entry name" value="Thioredoxin_domain"/>
</dbReference>
<dbReference type="PANTHER" id="PTHR42852">
    <property type="entry name" value="THIOL:DISULFIDE INTERCHANGE PROTEIN DSBE"/>
    <property type="match status" value="1"/>
</dbReference>
<dbReference type="SUPFAM" id="SSF52833">
    <property type="entry name" value="Thioredoxin-like"/>
    <property type="match status" value="1"/>
</dbReference>
<evidence type="ECO:0000259" key="1">
    <source>
        <dbReference type="PROSITE" id="PS51352"/>
    </source>
</evidence>
<evidence type="ECO:0000313" key="3">
    <source>
        <dbReference type="Proteomes" id="UP000270620"/>
    </source>
</evidence>